<accession>A0A2D2DW61</accession>
<dbReference type="OrthoDB" id="9132369at2"/>
<dbReference type="AlphaFoldDB" id="A0A2D2DW61"/>
<keyword evidence="1" id="KW-0614">Plasmid</keyword>
<name>A0A2D2DW61_9BURK</name>
<dbReference type="InterPro" id="IPR056209">
    <property type="entry name" value="SU10_adaptor"/>
</dbReference>
<dbReference type="EMBL" id="CP024609">
    <property type="protein sequence ID" value="ATQ79230.1"/>
    <property type="molecule type" value="Genomic_DNA"/>
</dbReference>
<evidence type="ECO:0000313" key="2">
    <source>
        <dbReference type="Proteomes" id="UP000229897"/>
    </source>
</evidence>
<reference evidence="1" key="1">
    <citation type="submission" date="2017-10" db="EMBL/GenBank/DDBJ databases">
        <title>Massilia psychrophilum sp. nov., a novel purple-pigmented bacterium isolated from Tianshan glacier, Xinjiang Municipality, China.</title>
        <authorList>
            <person name="Wang H."/>
        </authorList>
    </citation>
    <scope>NUCLEOTIDE SEQUENCE [LARGE SCALE GENOMIC DNA]</scope>
    <source>
        <strain evidence="1">B2</strain>
        <plasmid evidence="1">unnamed</plasmid>
    </source>
</reference>
<dbReference type="Proteomes" id="UP000229897">
    <property type="component" value="Plasmid unnamed"/>
</dbReference>
<gene>
    <name evidence="1" type="ORF">CR152_32155</name>
</gene>
<geneLocation type="plasmid" evidence="1 2">
    <name>unnamed</name>
</geneLocation>
<dbReference type="Pfam" id="PF24175">
    <property type="entry name" value="SU10_adaptor"/>
    <property type="match status" value="1"/>
</dbReference>
<dbReference type="KEGG" id="mass:CR152_32155"/>
<evidence type="ECO:0000313" key="1">
    <source>
        <dbReference type="EMBL" id="ATQ79230.1"/>
    </source>
</evidence>
<keyword evidence="2" id="KW-1185">Reference proteome</keyword>
<organism evidence="1 2">
    <name type="scientific">Massilia violaceinigra</name>
    <dbReference type="NCBI Taxonomy" id="2045208"/>
    <lineage>
        <taxon>Bacteria</taxon>
        <taxon>Pseudomonadati</taxon>
        <taxon>Pseudomonadota</taxon>
        <taxon>Betaproteobacteria</taxon>
        <taxon>Burkholderiales</taxon>
        <taxon>Oxalobacteraceae</taxon>
        <taxon>Telluria group</taxon>
        <taxon>Massilia</taxon>
    </lineage>
</organism>
<sequence length="177" mass="19097">MLDWLIDGQREAALINPSIFMRTTPVTLVVGTLQHLPIDGKALLDVPRNANGHAVTRIARKALDAQVPDWHSPARAKAKVLHFCFSGDDPKTFYVFPPSPGGNAVTAVYEAIPPALTLNDPISLDDSYVGALLDYLMYRAYEKDSEYAPENAGFAALHRGAFNALVKGKAPPAAPST</sequence>
<proteinExistence type="predicted"/>
<protein>
    <submittedName>
        <fullName evidence="1">Uncharacterized protein</fullName>
    </submittedName>
</protein>